<evidence type="ECO:0000256" key="1">
    <source>
        <dbReference type="ARBA" id="ARBA00001933"/>
    </source>
</evidence>
<dbReference type="InterPro" id="IPR050596">
    <property type="entry name" value="AspAT/PAT-like"/>
</dbReference>
<evidence type="ECO:0000256" key="3">
    <source>
        <dbReference type="ARBA" id="ARBA00022576"/>
    </source>
</evidence>
<comment type="cofactor">
    <cofactor evidence="1 8">
        <name>pyridoxal 5'-phosphate</name>
        <dbReference type="ChEBI" id="CHEBI:597326"/>
    </cofactor>
</comment>
<dbReference type="Gene3D" id="3.40.640.10">
    <property type="entry name" value="Type I PLP-dependent aspartate aminotransferase-like (Major domain)"/>
    <property type="match status" value="1"/>
</dbReference>
<comment type="similarity">
    <text evidence="2 8">Belongs to the class-I pyridoxal-phosphate-dependent aminotransferase family.</text>
</comment>
<dbReference type="EMBL" id="CP002454">
    <property type="protein sequence ID" value="ADV68708.1"/>
    <property type="molecule type" value="Genomic_DNA"/>
</dbReference>
<evidence type="ECO:0000256" key="8">
    <source>
        <dbReference type="RuleBase" id="RU000481"/>
    </source>
</evidence>
<dbReference type="InterPro" id="IPR015422">
    <property type="entry name" value="PyrdxlP-dep_Trfase_small"/>
</dbReference>
<dbReference type="Proteomes" id="UP000008635">
    <property type="component" value="Chromosome"/>
</dbReference>
<reference evidence="10 11" key="1">
    <citation type="journal article" date="2011" name="Stand. Genomic Sci.">
        <title>Complete genome sequence of Deinococcus maricopensis type strain (LB-34).</title>
        <authorList>
            <person name="Pukall R."/>
            <person name="Zeytun A."/>
            <person name="Lucas S."/>
            <person name="Lapidus A."/>
            <person name="Hammon N."/>
            <person name="Deshpande S."/>
            <person name="Nolan M."/>
            <person name="Cheng J.F."/>
            <person name="Pitluck S."/>
            <person name="Liolios K."/>
            <person name="Pagani I."/>
            <person name="Mikhailova N."/>
            <person name="Ivanova N."/>
            <person name="Mavromatis K."/>
            <person name="Pati A."/>
            <person name="Tapia R."/>
            <person name="Han C."/>
            <person name="Goodwin L."/>
            <person name="Chen A."/>
            <person name="Palaniappan K."/>
            <person name="Land M."/>
            <person name="Hauser L."/>
            <person name="Chang Y.J."/>
            <person name="Jeffries C.D."/>
            <person name="Brambilla E.M."/>
            <person name="Rohde M."/>
            <person name="Goker M."/>
            <person name="Detter J.C."/>
            <person name="Woyke T."/>
            <person name="Bristow J."/>
            <person name="Eisen J.A."/>
            <person name="Markowitz V."/>
            <person name="Hugenholtz P."/>
            <person name="Kyrpides N.C."/>
            <person name="Klenk H.P."/>
        </authorList>
    </citation>
    <scope>NUCLEOTIDE SEQUENCE [LARGE SCALE GENOMIC DNA]</scope>
    <source>
        <strain evidence="11">DSM 21211 / LMG 22137 / NRRL B-23946 / LB-34</strain>
    </source>
</reference>
<reference evidence="11" key="2">
    <citation type="submission" date="2011-01" db="EMBL/GenBank/DDBJ databases">
        <title>The complete genome of Deinococcus maricopensis DSM 21211.</title>
        <authorList>
            <consortium name="US DOE Joint Genome Institute (JGI-PGF)"/>
            <person name="Lucas S."/>
            <person name="Copeland A."/>
            <person name="Lapidus A."/>
            <person name="Goodwin L."/>
            <person name="Pitluck S."/>
            <person name="Kyrpides N."/>
            <person name="Mavromatis K."/>
            <person name="Pagani I."/>
            <person name="Ivanova N."/>
            <person name="Ovchinnikova G."/>
            <person name="Zeytun A."/>
            <person name="Detter J.C."/>
            <person name="Han C."/>
            <person name="Land M."/>
            <person name="Hauser L."/>
            <person name="Markowitz V."/>
            <person name="Cheng J.-F."/>
            <person name="Hugenholtz P."/>
            <person name="Woyke T."/>
            <person name="Wu D."/>
            <person name="Pukall R."/>
            <person name="Gehrich-Schroeter G."/>
            <person name="Brambilla E."/>
            <person name="Klenk H.-P."/>
            <person name="Eisen J.A."/>
        </authorList>
    </citation>
    <scope>NUCLEOTIDE SEQUENCE [LARGE SCALE GENOMIC DNA]</scope>
    <source>
        <strain evidence="11">DSM 21211 / LMG 22137 / NRRL B-23946 / LB-34</strain>
    </source>
</reference>
<dbReference type="EC" id="2.6.1.-" evidence="8"/>
<proteinExistence type="inferred from homology"/>
<dbReference type="GO" id="GO:0006520">
    <property type="term" value="P:amino acid metabolic process"/>
    <property type="evidence" value="ECO:0007669"/>
    <property type="project" value="InterPro"/>
</dbReference>
<protein>
    <recommendedName>
        <fullName evidence="8">Aminotransferase</fullName>
        <ecNumber evidence="8">2.6.1.-</ecNumber>
    </recommendedName>
</protein>
<evidence type="ECO:0000256" key="5">
    <source>
        <dbReference type="ARBA" id="ARBA00022898"/>
    </source>
</evidence>
<dbReference type="GO" id="GO:0033853">
    <property type="term" value="F:aspartate-prephenate aminotransferase activity"/>
    <property type="evidence" value="ECO:0007669"/>
    <property type="project" value="UniProtKB-EC"/>
</dbReference>
<dbReference type="InterPro" id="IPR015421">
    <property type="entry name" value="PyrdxlP-dep_Trfase_major"/>
</dbReference>
<dbReference type="FunFam" id="3.40.640.10:FF:000033">
    <property type="entry name" value="Aspartate aminotransferase"/>
    <property type="match status" value="1"/>
</dbReference>
<dbReference type="PANTHER" id="PTHR46383:SF1">
    <property type="entry name" value="ASPARTATE AMINOTRANSFERASE"/>
    <property type="match status" value="1"/>
</dbReference>
<evidence type="ECO:0000313" key="11">
    <source>
        <dbReference type="Proteomes" id="UP000008635"/>
    </source>
</evidence>
<keyword evidence="3 8" id="KW-0032">Aminotransferase</keyword>
<evidence type="ECO:0000256" key="7">
    <source>
        <dbReference type="ARBA" id="ARBA00057886"/>
    </source>
</evidence>
<comment type="catalytic activity">
    <reaction evidence="6">
        <text>L-arogenate + oxaloacetate = prephenate + L-aspartate</text>
        <dbReference type="Rhea" id="RHEA:20445"/>
        <dbReference type="ChEBI" id="CHEBI:16452"/>
        <dbReference type="ChEBI" id="CHEBI:29934"/>
        <dbReference type="ChEBI" id="CHEBI:29991"/>
        <dbReference type="ChEBI" id="CHEBI:58180"/>
        <dbReference type="EC" id="2.6.1.78"/>
    </reaction>
</comment>
<dbReference type="Gene3D" id="3.90.1150.10">
    <property type="entry name" value="Aspartate Aminotransferase, domain 1"/>
    <property type="match status" value="1"/>
</dbReference>
<comment type="function">
    <text evidence="7">Catalyzes the reversible conversion of aspartate and 2-oxoglutarate to glutamate and oxaloacetate. Can also transaminate prephenate in the presence of aspartate.</text>
</comment>
<evidence type="ECO:0000313" key="10">
    <source>
        <dbReference type="EMBL" id="ADV68708.1"/>
    </source>
</evidence>
<evidence type="ECO:0000256" key="6">
    <source>
        <dbReference type="ARBA" id="ARBA00052185"/>
    </source>
</evidence>
<organism evidence="10 11">
    <name type="scientific">Deinococcus maricopensis (strain DSM 21211 / LMG 22137 / NRRL B-23946 / LB-34)</name>
    <dbReference type="NCBI Taxonomy" id="709986"/>
    <lineage>
        <taxon>Bacteria</taxon>
        <taxon>Thermotogati</taxon>
        <taxon>Deinococcota</taxon>
        <taxon>Deinococci</taxon>
        <taxon>Deinococcales</taxon>
        <taxon>Deinococcaceae</taxon>
        <taxon>Deinococcus</taxon>
    </lineage>
</organism>
<evidence type="ECO:0000256" key="4">
    <source>
        <dbReference type="ARBA" id="ARBA00022679"/>
    </source>
</evidence>
<dbReference type="AlphaFoldDB" id="E8UC47"/>
<gene>
    <name evidence="10" type="ordered locus">Deima_3079</name>
</gene>
<dbReference type="OrthoDB" id="9802328at2"/>
<dbReference type="InterPro" id="IPR004838">
    <property type="entry name" value="NHTrfase_class1_PyrdxlP-BS"/>
</dbReference>
<keyword evidence="11" id="KW-1185">Reference proteome</keyword>
<evidence type="ECO:0000259" key="9">
    <source>
        <dbReference type="Pfam" id="PF00155"/>
    </source>
</evidence>
<dbReference type="eggNOG" id="COG0436">
    <property type="taxonomic scope" value="Bacteria"/>
</dbReference>
<evidence type="ECO:0000256" key="2">
    <source>
        <dbReference type="ARBA" id="ARBA00007441"/>
    </source>
</evidence>
<dbReference type="STRING" id="709986.Deima_3079"/>
<dbReference type="InterPro" id="IPR015424">
    <property type="entry name" value="PyrdxlP-dep_Trfase"/>
</dbReference>
<dbReference type="CDD" id="cd00609">
    <property type="entry name" value="AAT_like"/>
    <property type="match status" value="1"/>
</dbReference>
<feature type="domain" description="Aminotransferase class I/classII large" evidence="9">
    <location>
        <begin position="34"/>
        <end position="381"/>
    </location>
</feature>
<dbReference type="PROSITE" id="PS00105">
    <property type="entry name" value="AA_TRANSFER_CLASS_1"/>
    <property type="match status" value="1"/>
</dbReference>
<keyword evidence="4 8" id="KW-0808">Transferase</keyword>
<dbReference type="InterPro" id="IPR004839">
    <property type="entry name" value="Aminotransferase_I/II_large"/>
</dbReference>
<dbReference type="SUPFAM" id="SSF53383">
    <property type="entry name" value="PLP-dependent transferases"/>
    <property type="match status" value="1"/>
</dbReference>
<sequence precursor="true">MSRIPLSSKVRALKPSSTVAVTSRALELRRAGVDVISMSVGEPDFDTPAHIKAAAARALSEGKTKYTPVNGIGELREAIAAKFERENGLTFTPDAVTVTSGGKQAIFNALFALLDAGDQVIIPAPYWVSYPEMVRFVGGEPVEVHTRAEDGFALDPDAVAAAITPRTRVILLNSPGNPTGAVYPREVLQAVADLARAHDLVLLTDEMYEHLVYDAEHVSVGTLAPERTITINGASKAYAMTGWRIGYAAGPADVIRAMNAIQSQSTSNASSVAQWAALEALTNVDATAAFVSGALAAYRERRDRIVSGLNALGLRTPTPDGAFYVMADTTPIHADELEAARRILDDARVAVVPGTDFAAPGMVRLSYATSLPLIDEALKRIGGLLQGQ</sequence>
<dbReference type="HOGENOM" id="CLU_017584_4_3_0"/>
<dbReference type="PANTHER" id="PTHR46383">
    <property type="entry name" value="ASPARTATE AMINOTRANSFERASE"/>
    <property type="match status" value="1"/>
</dbReference>
<dbReference type="Pfam" id="PF00155">
    <property type="entry name" value="Aminotran_1_2"/>
    <property type="match status" value="1"/>
</dbReference>
<dbReference type="RefSeq" id="WP_013558211.1">
    <property type="nucleotide sequence ID" value="NC_014958.1"/>
</dbReference>
<accession>E8UC47</accession>
<name>E8UC47_DEIML</name>
<dbReference type="GO" id="GO:0030170">
    <property type="term" value="F:pyridoxal phosphate binding"/>
    <property type="evidence" value="ECO:0007669"/>
    <property type="project" value="InterPro"/>
</dbReference>
<keyword evidence="5" id="KW-0663">Pyridoxal phosphate</keyword>
<dbReference type="KEGG" id="dmr:Deima_3079"/>